<evidence type="ECO:0000313" key="3">
    <source>
        <dbReference type="EMBL" id="CAG62356.1"/>
    </source>
</evidence>
<protein>
    <submittedName>
        <fullName evidence="3">Uncharacterized protein</fullName>
    </submittedName>
</protein>
<dbReference type="InParanoid" id="Q6FK64"/>
<accession>Q6FK64</accession>
<proteinExistence type="predicted"/>
<dbReference type="HOGENOM" id="CLU_2305732_0_0_1"/>
<keyword evidence="4" id="KW-1185">Reference proteome</keyword>
<dbReference type="CGD" id="CAL0136377">
    <property type="gene designation" value="CAGL0M00792g"/>
</dbReference>
<dbReference type="RefSeq" id="XP_449380.1">
    <property type="nucleotide sequence ID" value="XM_449380.1"/>
</dbReference>
<dbReference type="VEuPathDB" id="FungiDB:CAGL0M00792g"/>
<organism evidence="3 4">
    <name type="scientific">Candida glabrata (strain ATCC 2001 / BCRC 20586 / JCM 3761 / NBRC 0622 / NRRL Y-65 / CBS 138)</name>
    <name type="common">Yeast</name>
    <name type="synonym">Nakaseomyces glabratus</name>
    <dbReference type="NCBI Taxonomy" id="284593"/>
    <lineage>
        <taxon>Eukaryota</taxon>
        <taxon>Fungi</taxon>
        <taxon>Dikarya</taxon>
        <taxon>Ascomycota</taxon>
        <taxon>Saccharomycotina</taxon>
        <taxon>Saccharomycetes</taxon>
        <taxon>Saccharomycetales</taxon>
        <taxon>Saccharomycetaceae</taxon>
        <taxon>Nakaseomyces</taxon>
    </lineage>
</organism>
<dbReference type="KEGG" id="cgr:2891603"/>
<dbReference type="Proteomes" id="UP000002428">
    <property type="component" value="Chromosome M"/>
</dbReference>
<gene>
    <name evidence="2 3" type="ordered locus">CAGL0M00792g</name>
</gene>
<evidence type="ECO:0000313" key="4">
    <source>
        <dbReference type="Proteomes" id="UP000002428"/>
    </source>
</evidence>
<dbReference type="EMBL" id="CR380959">
    <property type="protein sequence ID" value="CAG62356.1"/>
    <property type="molecule type" value="Genomic_DNA"/>
</dbReference>
<reference evidence="3 4" key="1">
    <citation type="journal article" date="2004" name="Nature">
        <title>Genome evolution in yeasts.</title>
        <authorList>
            <consortium name="Genolevures"/>
            <person name="Dujon B."/>
            <person name="Sherman D."/>
            <person name="Fischer G."/>
            <person name="Durrens P."/>
            <person name="Casaregola S."/>
            <person name="Lafontaine I."/>
            <person name="de Montigny J."/>
            <person name="Marck C."/>
            <person name="Neuveglise C."/>
            <person name="Talla E."/>
            <person name="Goffard N."/>
            <person name="Frangeul L."/>
            <person name="Aigle M."/>
            <person name="Anthouard V."/>
            <person name="Babour A."/>
            <person name="Barbe V."/>
            <person name="Barnay S."/>
            <person name="Blanchin S."/>
            <person name="Beckerich J.M."/>
            <person name="Beyne E."/>
            <person name="Bleykasten C."/>
            <person name="Boisrame A."/>
            <person name="Boyer J."/>
            <person name="Cattolico L."/>
            <person name="Confanioleri F."/>
            <person name="de Daruvar A."/>
            <person name="Despons L."/>
            <person name="Fabre E."/>
            <person name="Fairhead C."/>
            <person name="Ferry-Dumazet H."/>
            <person name="Groppi A."/>
            <person name="Hantraye F."/>
            <person name="Hennequin C."/>
            <person name="Jauniaux N."/>
            <person name="Joyet P."/>
            <person name="Kachouri R."/>
            <person name="Kerrest A."/>
            <person name="Koszul R."/>
            <person name="Lemaire M."/>
            <person name="Lesur I."/>
            <person name="Ma L."/>
            <person name="Muller H."/>
            <person name="Nicaud J.M."/>
            <person name="Nikolski M."/>
            <person name="Oztas S."/>
            <person name="Ozier-Kalogeropoulos O."/>
            <person name="Pellenz S."/>
            <person name="Potier S."/>
            <person name="Richard G.F."/>
            <person name="Straub M.L."/>
            <person name="Suleau A."/>
            <person name="Swennene D."/>
            <person name="Tekaia F."/>
            <person name="Wesolowski-Louvel M."/>
            <person name="Westhof E."/>
            <person name="Wirth B."/>
            <person name="Zeniou-Meyer M."/>
            <person name="Zivanovic I."/>
            <person name="Bolotin-Fukuhara M."/>
            <person name="Thierry A."/>
            <person name="Bouchier C."/>
            <person name="Caudron B."/>
            <person name="Scarpelli C."/>
            <person name="Gaillardin C."/>
            <person name="Weissenbach J."/>
            <person name="Wincker P."/>
            <person name="Souciet J.L."/>
        </authorList>
    </citation>
    <scope>NUCLEOTIDE SEQUENCE [LARGE SCALE GENOMIC DNA]</scope>
    <source>
        <strain evidence="4">ATCC 2001 / BCRC 20586 / JCM 3761 / NBRC 0622 / NRRL Y-65 / CBS 138</strain>
    </source>
</reference>
<feature type="region of interest" description="Disordered" evidence="1">
    <location>
        <begin position="64"/>
        <end position="100"/>
    </location>
</feature>
<evidence type="ECO:0000256" key="1">
    <source>
        <dbReference type="SAM" id="MobiDB-lite"/>
    </source>
</evidence>
<sequence length="100" mass="11207">MSSQAFALCRKRFFHCLSQLRCTIFQNLTACGSVGPRRSSGNPGSLPSWDGHCSQWLPQDHRWGPLPSEPKTMPRFEPNLSLTSAWPQPKLSPGSKVRLQ</sequence>
<dbReference type="AlphaFoldDB" id="Q6FK64"/>
<evidence type="ECO:0000313" key="2">
    <source>
        <dbReference type="CGD" id="CAL0136377"/>
    </source>
</evidence>
<name>Q6FK64_CANGA</name>